<name>A0A3A3G6H2_9BURK</name>
<evidence type="ECO:0000256" key="2">
    <source>
        <dbReference type="SAM" id="SignalP"/>
    </source>
</evidence>
<dbReference type="AlphaFoldDB" id="A0A3A3G6H2"/>
<dbReference type="RefSeq" id="WP_119785592.1">
    <property type="nucleotide sequence ID" value="NZ_QYUQ01000002.1"/>
</dbReference>
<organism evidence="3 4">
    <name type="scientific">Noviherbaspirillum sedimenti</name>
    <dbReference type="NCBI Taxonomy" id="2320865"/>
    <lineage>
        <taxon>Bacteria</taxon>
        <taxon>Pseudomonadati</taxon>
        <taxon>Pseudomonadota</taxon>
        <taxon>Betaproteobacteria</taxon>
        <taxon>Burkholderiales</taxon>
        <taxon>Oxalobacteraceae</taxon>
        <taxon>Noviherbaspirillum</taxon>
    </lineage>
</organism>
<dbReference type="Proteomes" id="UP000266327">
    <property type="component" value="Unassembled WGS sequence"/>
</dbReference>
<feature type="region of interest" description="Disordered" evidence="1">
    <location>
        <begin position="104"/>
        <end position="124"/>
    </location>
</feature>
<evidence type="ECO:0000256" key="1">
    <source>
        <dbReference type="SAM" id="MobiDB-lite"/>
    </source>
</evidence>
<comment type="caution">
    <text evidence="3">The sequence shown here is derived from an EMBL/GenBank/DDBJ whole genome shotgun (WGS) entry which is preliminary data.</text>
</comment>
<evidence type="ECO:0000313" key="3">
    <source>
        <dbReference type="EMBL" id="RJG02132.1"/>
    </source>
</evidence>
<accession>A0A3A3G6H2</accession>
<protein>
    <submittedName>
        <fullName evidence="3">Uncharacterized protein</fullName>
    </submittedName>
</protein>
<evidence type="ECO:0000313" key="4">
    <source>
        <dbReference type="Proteomes" id="UP000266327"/>
    </source>
</evidence>
<keyword evidence="2" id="KW-0732">Signal</keyword>
<sequence length="124" mass="13708">MRIQRFLTVCMLALLATSAFALERPFPANAKRGVLNMGPFPEIALNGQPRRMSAGGRIFNEQNLIQMPASVTGNNLMVNYTEDFQGNVDRVWILTEQEAAQTPAQQKINAAQAPQAQILPDPVR</sequence>
<feature type="signal peptide" evidence="2">
    <location>
        <begin position="1"/>
        <end position="21"/>
    </location>
</feature>
<dbReference type="EMBL" id="QYUQ01000002">
    <property type="protein sequence ID" value="RJG02132.1"/>
    <property type="molecule type" value="Genomic_DNA"/>
</dbReference>
<dbReference type="OrthoDB" id="7019622at2"/>
<feature type="chain" id="PRO_5017425966" evidence="2">
    <location>
        <begin position="22"/>
        <end position="124"/>
    </location>
</feature>
<keyword evidence="4" id="KW-1185">Reference proteome</keyword>
<proteinExistence type="predicted"/>
<reference evidence="4" key="1">
    <citation type="submission" date="2018-09" db="EMBL/GenBank/DDBJ databases">
        <authorList>
            <person name="Zhu H."/>
        </authorList>
    </citation>
    <scope>NUCLEOTIDE SEQUENCE [LARGE SCALE GENOMIC DNA]</scope>
    <source>
        <strain evidence="4">K1S02-23</strain>
    </source>
</reference>
<gene>
    <name evidence="3" type="ORF">D3878_11540</name>
</gene>